<evidence type="ECO:0000313" key="2">
    <source>
        <dbReference type="EMBL" id="MCH5598667.1"/>
    </source>
</evidence>
<evidence type="ECO:0000259" key="1">
    <source>
        <dbReference type="Pfam" id="PF18043"/>
    </source>
</evidence>
<dbReference type="InterPro" id="IPR040609">
    <property type="entry name" value="Rnl2_C"/>
</dbReference>
<sequence length="65" mass="7517">MSKIGEVNPKKDLGKVLGLYNKDTLTDFLKNFQDKYDALEKHESKAVNKFLNKHAGVLINDYFDR</sequence>
<accession>A0ABS9SK00</accession>
<dbReference type="Gene3D" id="1.10.10.1810">
    <property type="entry name" value="RNA ligase"/>
    <property type="match status" value="1"/>
</dbReference>
<reference evidence="2 3" key="1">
    <citation type="submission" date="2022-02" db="EMBL/GenBank/DDBJ databases">
        <authorList>
            <person name="Min J."/>
        </authorList>
    </citation>
    <scope>NUCLEOTIDE SEQUENCE [LARGE SCALE GENOMIC DNA]</scope>
    <source>
        <strain evidence="2 3">GR10-1</strain>
    </source>
</reference>
<name>A0ABS9SK00_9BACT</name>
<feature type="domain" description="RNA ligase 2 C-terminal" evidence="1">
    <location>
        <begin position="1"/>
        <end position="54"/>
    </location>
</feature>
<proteinExistence type="predicted"/>
<organism evidence="2 3">
    <name type="scientific">Niabella ginsengisoli</name>
    <dbReference type="NCBI Taxonomy" id="522298"/>
    <lineage>
        <taxon>Bacteria</taxon>
        <taxon>Pseudomonadati</taxon>
        <taxon>Bacteroidota</taxon>
        <taxon>Chitinophagia</taxon>
        <taxon>Chitinophagales</taxon>
        <taxon>Chitinophagaceae</taxon>
        <taxon>Niabella</taxon>
    </lineage>
</organism>
<dbReference type="Pfam" id="PF18043">
    <property type="entry name" value="T4_Rnl2_C"/>
    <property type="match status" value="1"/>
</dbReference>
<evidence type="ECO:0000313" key="3">
    <source>
        <dbReference type="Proteomes" id="UP001202248"/>
    </source>
</evidence>
<dbReference type="InterPro" id="IPR041948">
    <property type="entry name" value="Rnl1/2_C_sf"/>
</dbReference>
<comment type="caution">
    <text evidence="2">The sequence shown here is derived from an EMBL/GenBank/DDBJ whole genome shotgun (WGS) entry which is preliminary data.</text>
</comment>
<dbReference type="EMBL" id="JAKWBL010000002">
    <property type="protein sequence ID" value="MCH5598667.1"/>
    <property type="molecule type" value="Genomic_DNA"/>
</dbReference>
<gene>
    <name evidence="2" type="ORF">MKP09_12460</name>
</gene>
<keyword evidence="3" id="KW-1185">Reference proteome</keyword>
<protein>
    <recommendedName>
        <fullName evidence="1">RNA ligase 2 C-terminal domain-containing protein</fullName>
    </recommendedName>
</protein>
<dbReference type="Proteomes" id="UP001202248">
    <property type="component" value="Unassembled WGS sequence"/>
</dbReference>